<proteinExistence type="predicted"/>
<dbReference type="AlphaFoldDB" id="A0A498I7K0"/>
<name>A0A498I7K0_MALDO</name>
<keyword evidence="2" id="KW-1185">Reference proteome</keyword>
<evidence type="ECO:0000313" key="1">
    <source>
        <dbReference type="EMBL" id="RXH78192.1"/>
    </source>
</evidence>
<sequence>MPPVESIIAPLETQLKLAAGGILLFYNMTPLILMTTQHLTGLLNPRRLLCLRPRELIRLLGQKHPWLTICM</sequence>
<accession>A0A498I7K0</accession>
<gene>
    <name evidence="1" type="ORF">DVH24_001710</name>
</gene>
<reference evidence="1 2" key="1">
    <citation type="submission" date="2018-10" db="EMBL/GenBank/DDBJ databases">
        <title>A high-quality apple genome assembly.</title>
        <authorList>
            <person name="Hu J."/>
        </authorList>
    </citation>
    <scope>NUCLEOTIDE SEQUENCE [LARGE SCALE GENOMIC DNA]</scope>
    <source>
        <strain evidence="2">cv. HFTH1</strain>
        <tissue evidence="1">Young leaf</tissue>
    </source>
</reference>
<evidence type="ECO:0000313" key="2">
    <source>
        <dbReference type="Proteomes" id="UP000290289"/>
    </source>
</evidence>
<comment type="caution">
    <text evidence="1">The sequence shown here is derived from an EMBL/GenBank/DDBJ whole genome shotgun (WGS) entry which is preliminary data.</text>
</comment>
<protein>
    <submittedName>
        <fullName evidence="1">Uncharacterized protein</fullName>
    </submittedName>
</protein>
<dbReference type="Proteomes" id="UP000290289">
    <property type="component" value="Chromosome 13"/>
</dbReference>
<dbReference type="EMBL" id="RDQH01000339">
    <property type="protein sequence ID" value="RXH78192.1"/>
    <property type="molecule type" value="Genomic_DNA"/>
</dbReference>
<organism evidence="1 2">
    <name type="scientific">Malus domestica</name>
    <name type="common">Apple</name>
    <name type="synonym">Pyrus malus</name>
    <dbReference type="NCBI Taxonomy" id="3750"/>
    <lineage>
        <taxon>Eukaryota</taxon>
        <taxon>Viridiplantae</taxon>
        <taxon>Streptophyta</taxon>
        <taxon>Embryophyta</taxon>
        <taxon>Tracheophyta</taxon>
        <taxon>Spermatophyta</taxon>
        <taxon>Magnoliopsida</taxon>
        <taxon>eudicotyledons</taxon>
        <taxon>Gunneridae</taxon>
        <taxon>Pentapetalae</taxon>
        <taxon>rosids</taxon>
        <taxon>fabids</taxon>
        <taxon>Rosales</taxon>
        <taxon>Rosaceae</taxon>
        <taxon>Amygdaloideae</taxon>
        <taxon>Maleae</taxon>
        <taxon>Malus</taxon>
    </lineage>
</organism>